<evidence type="ECO:0000313" key="13">
    <source>
        <dbReference type="Proteomes" id="UP000572212"/>
    </source>
</evidence>
<keyword evidence="4 9" id="KW-0808">Transferase</keyword>
<feature type="binding site" evidence="9">
    <location>
        <begin position="90"/>
        <end position="93"/>
    </location>
    <ligand>
        <name>5-phospho-alpha-D-ribose 1-diphosphate</name>
        <dbReference type="ChEBI" id="CHEBI:58017"/>
    </ligand>
</feature>
<feature type="binding site" evidence="9">
    <location>
        <position position="120"/>
    </location>
    <ligand>
        <name>5-phospho-alpha-D-ribose 1-diphosphate</name>
        <dbReference type="ChEBI" id="CHEBI:58017"/>
    </ligand>
</feature>
<evidence type="ECO:0000256" key="4">
    <source>
        <dbReference type="ARBA" id="ARBA00022679"/>
    </source>
</evidence>
<keyword evidence="3 9" id="KW-0328">Glycosyltransferase</keyword>
<proteinExistence type="inferred from homology"/>
<comment type="pathway">
    <text evidence="1 9">Amino-acid biosynthesis; L-tryptophan biosynthesis; L-tryptophan from chorismate: step 2/5.</text>
</comment>
<name>A0A841RKH0_9BACI</name>
<keyword evidence="6 9" id="KW-0057">Aromatic amino acid biosynthesis</keyword>
<accession>A0A841RKH0</accession>
<dbReference type="Pfam" id="PF00591">
    <property type="entry name" value="Glycos_transf_3"/>
    <property type="match status" value="1"/>
</dbReference>
<feature type="domain" description="Glycosyl transferase family 3" evidence="10">
    <location>
        <begin position="74"/>
        <end position="324"/>
    </location>
</feature>
<dbReference type="EMBL" id="JACHON010000007">
    <property type="protein sequence ID" value="MBB6512999.1"/>
    <property type="molecule type" value="Genomic_DNA"/>
</dbReference>
<keyword evidence="2 9" id="KW-0028">Amino-acid biosynthesis</keyword>
<reference evidence="12 13" key="1">
    <citation type="submission" date="2020-08" db="EMBL/GenBank/DDBJ databases">
        <title>Genomic Encyclopedia of Type Strains, Phase IV (KMG-IV): sequencing the most valuable type-strain genomes for metagenomic binning, comparative biology and taxonomic classification.</title>
        <authorList>
            <person name="Goeker M."/>
        </authorList>
    </citation>
    <scope>NUCLEOTIDE SEQUENCE [LARGE SCALE GENOMIC DNA]</scope>
    <source>
        <strain evidence="12 13">DSM 11805</strain>
    </source>
</reference>
<feature type="binding site" evidence="9">
    <location>
        <position position="226"/>
    </location>
    <ligand>
        <name>Mg(2+)</name>
        <dbReference type="ChEBI" id="CHEBI:18420"/>
        <label>2</label>
    </ligand>
</feature>
<gene>
    <name evidence="9" type="primary">trpD</name>
    <name evidence="12" type="ORF">GGQ92_001789</name>
</gene>
<evidence type="ECO:0000256" key="3">
    <source>
        <dbReference type="ARBA" id="ARBA00022676"/>
    </source>
</evidence>
<comment type="cofactor">
    <cofactor evidence="9">
        <name>Mg(2+)</name>
        <dbReference type="ChEBI" id="CHEBI:18420"/>
    </cofactor>
    <text evidence="9">Binds 2 magnesium ions per monomer.</text>
</comment>
<evidence type="ECO:0000259" key="11">
    <source>
        <dbReference type="Pfam" id="PF02885"/>
    </source>
</evidence>
<dbReference type="GO" id="GO:0004048">
    <property type="term" value="F:anthranilate phosphoribosyltransferase activity"/>
    <property type="evidence" value="ECO:0007669"/>
    <property type="project" value="UniProtKB-UniRule"/>
</dbReference>
<comment type="catalytic activity">
    <reaction evidence="7 9">
        <text>N-(5-phospho-beta-D-ribosyl)anthranilate + diphosphate = 5-phospho-alpha-D-ribose 1-diphosphate + anthranilate</text>
        <dbReference type="Rhea" id="RHEA:11768"/>
        <dbReference type="ChEBI" id="CHEBI:16567"/>
        <dbReference type="ChEBI" id="CHEBI:18277"/>
        <dbReference type="ChEBI" id="CHEBI:33019"/>
        <dbReference type="ChEBI" id="CHEBI:58017"/>
        <dbReference type="EC" id="2.4.2.18"/>
    </reaction>
</comment>
<evidence type="ECO:0000256" key="5">
    <source>
        <dbReference type="ARBA" id="ARBA00022822"/>
    </source>
</evidence>
<dbReference type="SUPFAM" id="SSF52418">
    <property type="entry name" value="Nucleoside phosphorylase/phosphoribosyltransferase catalytic domain"/>
    <property type="match status" value="1"/>
</dbReference>
<protein>
    <recommendedName>
        <fullName evidence="9">Anthranilate phosphoribosyltransferase</fullName>
        <ecNumber evidence="9">2.4.2.18</ecNumber>
    </recommendedName>
</protein>
<dbReference type="Gene3D" id="3.40.1030.10">
    <property type="entry name" value="Nucleoside phosphorylase/phosphoribosyltransferase catalytic domain"/>
    <property type="match status" value="1"/>
</dbReference>
<dbReference type="NCBIfam" id="TIGR01245">
    <property type="entry name" value="trpD"/>
    <property type="match status" value="1"/>
</dbReference>
<evidence type="ECO:0000256" key="7">
    <source>
        <dbReference type="ARBA" id="ARBA00052328"/>
    </source>
</evidence>
<dbReference type="InterPro" id="IPR000312">
    <property type="entry name" value="Glycosyl_Trfase_fam3"/>
</dbReference>
<evidence type="ECO:0000259" key="10">
    <source>
        <dbReference type="Pfam" id="PF00591"/>
    </source>
</evidence>
<comment type="subunit">
    <text evidence="9">Homodimer.</text>
</comment>
<dbReference type="Proteomes" id="UP000572212">
    <property type="component" value="Unassembled WGS sequence"/>
</dbReference>
<comment type="caution">
    <text evidence="9">Lacks conserved residue(s) required for the propagation of feature annotation.</text>
</comment>
<dbReference type="Gene3D" id="1.20.970.10">
    <property type="entry name" value="Transferase, Pyrimidine Nucleoside Phosphorylase, Chain C"/>
    <property type="match status" value="1"/>
</dbReference>
<dbReference type="PANTHER" id="PTHR43285">
    <property type="entry name" value="ANTHRANILATE PHOSPHORIBOSYLTRANSFERASE"/>
    <property type="match status" value="1"/>
</dbReference>
<keyword evidence="9" id="KW-0460">Magnesium</keyword>
<feature type="binding site" evidence="9">
    <location>
        <position position="80"/>
    </location>
    <ligand>
        <name>5-phospho-alpha-D-ribose 1-diphosphate</name>
        <dbReference type="ChEBI" id="CHEBI:58017"/>
    </ligand>
</feature>
<evidence type="ECO:0000256" key="6">
    <source>
        <dbReference type="ARBA" id="ARBA00023141"/>
    </source>
</evidence>
<dbReference type="RefSeq" id="WP_184247349.1">
    <property type="nucleotide sequence ID" value="NZ_BAAACU010000053.1"/>
</dbReference>
<feature type="binding site" evidence="9">
    <location>
        <position position="166"/>
    </location>
    <ligand>
        <name>anthranilate</name>
        <dbReference type="ChEBI" id="CHEBI:16567"/>
        <label>2</label>
    </ligand>
</feature>
<dbReference type="HAMAP" id="MF_00211">
    <property type="entry name" value="TrpD"/>
    <property type="match status" value="1"/>
</dbReference>
<dbReference type="SUPFAM" id="SSF47648">
    <property type="entry name" value="Nucleoside phosphorylase/phosphoribosyltransferase N-terminal domain"/>
    <property type="match status" value="1"/>
</dbReference>
<keyword evidence="13" id="KW-1185">Reference proteome</keyword>
<dbReference type="InterPro" id="IPR017459">
    <property type="entry name" value="Glycosyl_Trfase_fam3_N_dom"/>
</dbReference>
<feature type="domain" description="Glycosyl transferase family 3 N-terminal" evidence="11">
    <location>
        <begin position="2"/>
        <end position="63"/>
    </location>
</feature>
<sequence>MKDYLLKVIDKNDLSQTEMEEAARVMFEDNTDDITIGAFIAALKAKGETADEITGLVNVIREKSTITTPTHITTAIDNCGTGGDGSQSFNISTTSAFVMAGAGLTVAKHGNRSISSKTGSADVLDHLGVSLSFTPEQTFEILEENGIAFLFAPNVHPAMKKVMPARQALGIPTVFNVLGPLTNPVELSTQLLGTYRRDSLHVLANVLHKLGRKRALVLNGAGHMDEASLAGENHLVLLDRGEIIQFTLTPEEVNLPTVSNDDIRGGDAQENAVILRRVLEGKKGPQRDTVLLNAGLGIFAEGKAETVKQGVELARESIDSGAALEKLENLIAFSSRIKQKVVR</sequence>
<dbReference type="Pfam" id="PF02885">
    <property type="entry name" value="Glycos_trans_3N"/>
    <property type="match status" value="1"/>
</dbReference>
<dbReference type="PANTHER" id="PTHR43285:SF2">
    <property type="entry name" value="ANTHRANILATE PHOSPHORIBOSYLTRANSFERASE"/>
    <property type="match status" value="1"/>
</dbReference>
<organism evidence="12 13">
    <name type="scientific">Gracilibacillus halotolerans</name>
    <dbReference type="NCBI Taxonomy" id="74386"/>
    <lineage>
        <taxon>Bacteria</taxon>
        <taxon>Bacillati</taxon>
        <taxon>Bacillota</taxon>
        <taxon>Bacilli</taxon>
        <taxon>Bacillales</taxon>
        <taxon>Bacillaceae</taxon>
        <taxon>Gracilibacillus</taxon>
    </lineage>
</organism>
<feature type="binding site" evidence="9">
    <location>
        <begin position="83"/>
        <end position="84"/>
    </location>
    <ligand>
        <name>5-phospho-alpha-D-ribose 1-diphosphate</name>
        <dbReference type="ChEBI" id="CHEBI:58017"/>
    </ligand>
</feature>
<dbReference type="EC" id="2.4.2.18" evidence="9"/>
<keyword evidence="9" id="KW-0479">Metal-binding</keyword>
<comment type="similarity">
    <text evidence="9">Belongs to the anthranilate phosphoribosyltransferase family.</text>
</comment>
<feature type="binding site" evidence="9">
    <location>
        <position position="88"/>
    </location>
    <ligand>
        <name>5-phospho-alpha-D-ribose 1-diphosphate</name>
        <dbReference type="ChEBI" id="CHEBI:58017"/>
    </ligand>
</feature>
<comment type="function">
    <text evidence="9">Catalyzes the transfer of the phosphoribosyl group of 5-phosphorylribose-1-pyrophosphate (PRPP) to anthranilate to yield N-(5'-phosphoribosyl)-anthranilate (PRA).</text>
</comment>
<evidence type="ECO:0000256" key="9">
    <source>
        <dbReference type="HAMAP-Rule" id="MF_00211"/>
    </source>
</evidence>
<feature type="binding site" evidence="9">
    <location>
        <begin position="108"/>
        <end position="116"/>
    </location>
    <ligand>
        <name>5-phospho-alpha-D-ribose 1-diphosphate</name>
        <dbReference type="ChEBI" id="CHEBI:58017"/>
    </ligand>
</feature>
<evidence type="ECO:0000313" key="12">
    <source>
        <dbReference type="EMBL" id="MBB6512999.1"/>
    </source>
</evidence>
<dbReference type="InterPro" id="IPR036320">
    <property type="entry name" value="Glycosyl_Trfase_fam3_N_dom_sf"/>
</dbReference>
<feature type="binding site" evidence="9">
    <location>
        <position position="80"/>
    </location>
    <ligand>
        <name>anthranilate</name>
        <dbReference type="ChEBI" id="CHEBI:16567"/>
        <label>1</label>
    </ligand>
</feature>
<keyword evidence="5 9" id="KW-0822">Tryptophan biosynthesis</keyword>
<dbReference type="InterPro" id="IPR005940">
    <property type="entry name" value="Anthranilate_Pribosyl_Tfrase"/>
</dbReference>
<feature type="binding site" evidence="9">
    <location>
        <position position="92"/>
    </location>
    <ligand>
        <name>Mg(2+)</name>
        <dbReference type="ChEBI" id="CHEBI:18420"/>
        <label>1</label>
    </ligand>
</feature>
<evidence type="ECO:0000256" key="2">
    <source>
        <dbReference type="ARBA" id="ARBA00022605"/>
    </source>
</evidence>
<comment type="similarity">
    <text evidence="8">In the C-terminal section; belongs to the anthranilate phosphoribosyltransferase family.</text>
</comment>
<evidence type="ECO:0000256" key="8">
    <source>
        <dbReference type="ARBA" id="ARBA00061188"/>
    </source>
</evidence>
<dbReference type="GO" id="GO:0000287">
    <property type="term" value="F:magnesium ion binding"/>
    <property type="evidence" value="ECO:0007669"/>
    <property type="project" value="UniProtKB-UniRule"/>
</dbReference>
<comment type="caution">
    <text evidence="12">The sequence shown here is derived from an EMBL/GenBank/DDBJ whole genome shotgun (WGS) entry which is preliminary data.</text>
</comment>
<feature type="binding site" evidence="9">
    <location>
        <position position="111"/>
    </location>
    <ligand>
        <name>anthranilate</name>
        <dbReference type="ChEBI" id="CHEBI:16567"/>
        <label>1</label>
    </ligand>
</feature>
<dbReference type="GO" id="GO:0005829">
    <property type="term" value="C:cytosol"/>
    <property type="evidence" value="ECO:0007669"/>
    <property type="project" value="TreeGrafter"/>
</dbReference>
<feature type="binding site" evidence="9">
    <location>
        <position position="225"/>
    </location>
    <ligand>
        <name>Mg(2+)</name>
        <dbReference type="ChEBI" id="CHEBI:18420"/>
        <label>2</label>
    </ligand>
</feature>
<dbReference type="UniPathway" id="UPA00035">
    <property type="reaction ID" value="UER00041"/>
</dbReference>
<dbReference type="InterPro" id="IPR035902">
    <property type="entry name" value="Nuc_phospho_transferase"/>
</dbReference>
<feature type="binding site" evidence="9">
    <location>
        <position position="226"/>
    </location>
    <ligand>
        <name>Mg(2+)</name>
        <dbReference type="ChEBI" id="CHEBI:18420"/>
        <label>1</label>
    </ligand>
</feature>
<dbReference type="GO" id="GO:0000162">
    <property type="term" value="P:L-tryptophan biosynthetic process"/>
    <property type="evidence" value="ECO:0007669"/>
    <property type="project" value="UniProtKB-UniRule"/>
</dbReference>
<dbReference type="AlphaFoldDB" id="A0A841RKH0"/>
<dbReference type="FunFam" id="3.40.1030.10:FF:000002">
    <property type="entry name" value="Anthranilate phosphoribosyltransferase"/>
    <property type="match status" value="1"/>
</dbReference>
<evidence type="ECO:0000256" key="1">
    <source>
        <dbReference type="ARBA" id="ARBA00004907"/>
    </source>
</evidence>